<dbReference type="SUPFAM" id="SSF56112">
    <property type="entry name" value="Protein kinase-like (PK-like)"/>
    <property type="match status" value="1"/>
</dbReference>
<evidence type="ECO:0008006" key="3">
    <source>
        <dbReference type="Google" id="ProtNLM"/>
    </source>
</evidence>
<dbReference type="RefSeq" id="XP_027620270.1">
    <property type="nucleotide sequence ID" value="XM_027764469.1"/>
</dbReference>
<accession>A0A401H4J7</accession>
<comment type="caution">
    <text evidence="1">The sequence shown here is derived from an EMBL/GenBank/DDBJ whole genome shotgun (WGS) entry which is preliminary data.</text>
</comment>
<sequence>MSDTSRLTLNIAYDILCLTSGRPSIWSFDVPKGITWAKFLMMIGERAIDEPLHNLLLYKLRKPAEVAELKRSRPQTIEEVEDIAEEVPLLVEVLHDPAQFSPDKVHVLVVVARPEAAVDHYKGEPPPGLELHPVEKAHLAAVKAEQDKHPIYNGRPDNCRSSPIVLYESAFAKLKDVLYDLRQAQPDRDFVAATAKLFLSAATIYNSESERESAIFDHIERLLDVTFERHVKAAMNRFSSKKDAEADTLVRERLDDTTHGEKKGIYICIEVKNELGMGRNSGLQGALTLLKHISQDGYEGIRNVSCCPCFVISIAGPYICFSGAVLVDIFIVQPFTDYIYLGGDPIMNERITHVAKLFSAVADAAMLLREHYRSLSPSTVPKHGPLLPSPAYGVKHPEGALEFVARFDYEGRKIDNYRRSLFRATFDGKPVLVKFCETYNERAHRMLADIGLAPKLYFCAQICGHVNMIIMEFVDSRDTHHQFSGKELPPSVMRDVKRAVDELHRSGLIFGDLRRPNIMVVTNHLHVVEAARTEKDTAADAGLGAMLIDFDWAGDDDQAQYPALLNDSGEISWADGVAPAARMKKQHDLGMIEKLNRHRSSAIVSYTRSLLAAGFSD</sequence>
<dbReference type="Proteomes" id="UP000287166">
    <property type="component" value="Unassembled WGS sequence"/>
</dbReference>
<dbReference type="EMBL" id="BFAD01000016">
    <property type="protein sequence ID" value="GBE89357.1"/>
    <property type="molecule type" value="Genomic_DNA"/>
</dbReference>
<organism evidence="1 2">
    <name type="scientific">Sparassis crispa</name>
    <dbReference type="NCBI Taxonomy" id="139825"/>
    <lineage>
        <taxon>Eukaryota</taxon>
        <taxon>Fungi</taxon>
        <taxon>Dikarya</taxon>
        <taxon>Basidiomycota</taxon>
        <taxon>Agaricomycotina</taxon>
        <taxon>Agaricomycetes</taxon>
        <taxon>Polyporales</taxon>
        <taxon>Sparassidaceae</taxon>
        <taxon>Sparassis</taxon>
    </lineage>
</organism>
<dbReference type="InParanoid" id="A0A401H4J7"/>
<gene>
    <name evidence="1" type="ORF">SCP_1600180</name>
</gene>
<evidence type="ECO:0000313" key="2">
    <source>
        <dbReference type="Proteomes" id="UP000287166"/>
    </source>
</evidence>
<evidence type="ECO:0000313" key="1">
    <source>
        <dbReference type="EMBL" id="GBE89357.1"/>
    </source>
</evidence>
<dbReference type="OrthoDB" id="2801156at2759"/>
<dbReference type="InterPro" id="IPR011009">
    <property type="entry name" value="Kinase-like_dom_sf"/>
</dbReference>
<dbReference type="GeneID" id="38786274"/>
<reference evidence="1 2" key="1">
    <citation type="journal article" date="2018" name="Sci. Rep.">
        <title>Genome sequence of the cauliflower mushroom Sparassis crispa (Hanabiratake) and its association with beneficial usage.</title>
        <authorList>
            <person name="Kiyama R."/>
            <person name="Furutani Y."/>
            <person name="Kawaguchi K."/>
            <person name="Nakanishi T."/>
        </authorList>
    </citation>
    <scope>NUCLEOTIDE SEQUENCE [LARGE SCALE GENOMIC DNA]</scope>
</reference>
<protein>
    <recommendedName>
        <fullName evidence="3">Protein kinase domain-containing protein</fullName>
    </recommendedName>
</protein>
<proteinExistence type="predicted"/>
<dbReference type="AlphaFoldDB" id="A0A401H4J7"/>
<name>A0A401H4J7_9APHY</name>
<keyword evidence="2" id="KW-1185">Reference proteome</keyword>